<dbReference type="KEGG" id="stab:STABA_v1c07750"/>
<dbReference type="RefSeq" id="WP_156006780.1">
    <property type="nucleotide sequence ID" value="NZ_CP046276.1"/>
</dbReference>
<organism evidence="1 2">
    <name type="scientific">Spiroplasma tabanidicola</name>
    <dbReference type="NCBI Taxonomy" id="324079"/>
    <lineage>
        <taxon>Bacteria</taxon>
        <taxon>Bacillati</taxon>
        <taxon>Mycoplasmatota</taxon>
        <taxon>Mollicutes</taxon>
        <taxon>Entomoplasmatales</taxon>
        <taxon>Spiroplasmataceae</taxon>
        <taxon>Spiroplasma</taxon>
    </lineage>
</organism>
<protein>
    <recommendedName>
        <fullName evidence="3">Lipoprotein</fullName>
    </recommendedName>
</protein>
<name>A0A6I6CB21_9MOLU</name>
<evidence type="ECO:0000313" key="2">
    <source>
        <dbReference type="Proteomes" id="UP000424468"/>
    </source>
</evidence>
<dbReference type="Proteomes" id="UP000424468">
    <property type="component" value="Chromosome"/>
</dbReference>
<accession>A0A6I6CB21</accession>
<dbReference type="PROSITE" id="PS51257">
    <property type="entry name" value="PROKAR_LIPOPROTEIN"/>
    <property type="match status" value="1"/>
</dbReference>
<dbReference type="GO" id="GO:0016020">
    <property type="term" value="C:membrane"/>
    <property type="evidence" value="ECO:0007669"/>
    <property type="project" value="InterPro"/>
</dbReference>
<dbReference type="NCBIfam" id="NF038029">
    <property type="entry name" value="LP_plasma"/>
    <property type="match status" value="1"/>
</dbReference>
<sequence>MNKLLSFLGSFGMIATASNSVISCFGSSVSFGSGFKDSSVEVGKKITLDLKVDKPQKNAEIKAETSDGDIARVAPSISSDDAGNGIFSVDISGTDVGECDIKVTYGKSSASIKVKVIRLSAQYLDLATLKDDDLKIKPEMNYQTYAKKAILKKLSDITTNDIKEKQDIIFSDFEQATKDKEGKIVATANEEMSKLKGKTTFVLLFNEAQSAQVPDIKVTGDGVENNTLTIETNSDGIGQELYRTINIQVLNPAKNGYLQTYVLPAAYSFYIEVLELKQDESDSSKYTLRIKGKTLTDADDTPYFYLQYMAEEKTELQFFVKVVKTGSVK</sequence>
<dbReference type="Pfam" id="PF05215">
    <property type="entry name" value="Spiralin"/>
    <property type="match status" value="1"/>
</dbReference>
<dbReference type="AlphaFoldDB" id="A0A6I6CB21"/>
<dbReference type="Gene3D" id="2.60.40.1080">
    <property type="match status" value="1"/>
</dbReference>
<keyword evidence="2" id="KW-1185">Reference proteome</keyword>
<evidence type="ECO:0008006" key="3">
    <source>
        <dbReference type="Google" id="ProtNLM"/>
    </source>
</evidence>
<dbReference type="InterPro" id="IPR007880">
    <property type="entry name" value="Spiralin"/>
</dbReference>
<dbReference type="EMBL" id="CP046276">
    <property type="protein sequence ID" value="QGS52131.1"/>
    <property type="molecule type" value="Genomic_DNA"/>
</dbReference>
<dbReference type="InterPro" id="IPR054816">
    <property type="entry name" value="Lipoprotein_mollicutes-type_CS"/>
</dbReference>
<proteinExistence type="predicted"/>
<gene>
    <name evidence="1" type="ORF">STABA_v1c07750</name>
</gene>
<evidence type="ECO:0000313" key="1">
    <source>
        <dbReference type="EMBL" id="QGS52131.1"/>
    </source>
</evidence>
<reference evidence="1 2" key="1">
    <citation type="submission" date="2019-11" db="EMBL/GenBank/DDBJ databases">
        <title>Complete genome sequence of Spiroplasma tabanidicola TAUS-1 (DSM 22603).</title>
        <authorList>
            <person name="Huang C.-T."/>
            <person name="Lin Y.-C."/>
            <person name="Kuo C.-H."/>
        </authorList>
    </citation>
    <scope>NUCLEOTIDE SEQUENCE [LARGE SCALE GENOMIC DNA]</scope>
    <source>
        <strain evidence="1 2">TAUS-1</strain>
    </source>
</reference>